<feature type="coiled-coil region" evidence="1">
    <location>
        <begin position="259"/>
        <end position="293"/>
    </location>
</feature>
<proteinExistence type="predicted"/>
<gene>
    <name evidence="3" type="ORF">GCM10010170_003410</name>
</gene>
<keyword evidence="4" id="KW-1185">Reference proteome</keyword>
<feature type="transmembrane region" description="Helical" evidence="2">
    <location>
        <begin position="145"/>
        <end position="166"/>
    </location>
</feature>
<keyword evidence="2" id="KW-0472">Membrane</keyword>
<name>A0ABN3FCX3_9ACTN</name>
<feature type="transmembrane region" description="Helical" evidence="2">
    <location>
        <begin position="116"/>
        <end position="139"/>
    </location>
</feature>
<evidence type="ECO:0000313" key="4">
    <source>
        <dbReference type="Proteomes" id="UP001501444"/>
    </source>
</evidence>
<dbReference type="EMBL" id="BAAARV010000004">
    <property type="protein sequence ID" value="GAA2327564.1"/>
    <property type="molecule type" value="Genomic_DNA"/>
</dbReference>
<feature type="coiled-coil region" evidence="1">
    <location>
        <begin position="194"/>
        <end position="222"/>
    </location>
</feature>
<accession>A0ABN3FCX3</accession>
<keyword evidence="2" id="KW-0812">Transmembrane</keyword>
<dbReference type="RefSeq" id="WP_344610380.1">
    <property type="nucleotide sequence ID" value="NZ_BAAARV010000004.1"/>
</dbReference>
<protein>
    <submittedName>
        <fullName evidence="3">Uncharacterized protein</fullName>
    </submittedName>
</protein>
<organism evidence="3 4">
    <name type="scientific">Dactylosporangium salmoneum</name>
    <dbReference type="NCBI Taxonomy" id="53361"/>
    <lineage>
        <taxon>Bacteria</taxon>
        <taxon>Bacillati</taxon>
        <taxon>Actinomycetota</taxon>
        <taxon>Actinomycetes</taxon>
        <taxon>Micromonosporales</taxon>
        <taxon>Micromonosporaceae</taxon>
        <taxon>Dactylosporangium</taxon>
    </lineage>
</organism>
<reference evidence="3 4" key="1">
    <citation type="journal article" date="2019" name="Int. J. Syst. Evol. Microbiol.">
        <title>The Global Catalogue of Microorganisms (GCM) 10K type strain sequencing project: providing services to taxonomists for standard genome sequencing and annotation.</title>
        <authorList>
            <consortium name="The Broad Institute Genomics Platform"/>
            <consortium name="The Broad Institute Genome Sequencing Center for Infectious Disease"/>
            <person name="Wu L."/>
            <person name="Ma J."/>
        </authorList>
    </citation>
    <scope>NUCLEOTIDE SEQUENCE [LARGE SCALE GENOMIC DNA]</scope>
    <source>
        <strain evidence="3 4">JCM 3272</strain>
    </source>
</reference>
<keyword evidence="1" id="KW-0175">Coiled coil</keyword>
<evidence type="ECO:0000256" key="2">
    <source>
        <dbReference type="SAM" id="Phobius"/>
    </source>
</evidence>
<dbReference type="Proteomes" id="UP001501444">
    <property type="component" value="Unassembled WGS sequence"/>
</dbReference>
<evidence type="ECO:0000256" key="1">
    <source>
        <dbReference type="SAM" id="Coils"/>
    </source>
</evidence>
<sequence length="761" mass="80916">MLKLGELVAFLKADDSDLERGLDRGERRFDRFGRHVDDVVEHAAATAGAAGERGGQLFAEGLFRDHNGRLHDSLGRFVAESAVAGEQAGQQAGSQLFSGLQRWFDKLTVSDIPFMGLVKVIAALAAVALFAGPAVFTLGGALGSLPALASGAGAAIATLLIGFVGLGDAFKKTASSGQSAADKAYQVAVAQRNLTLATRDAAEASEAVNRAREDEIERLEDLARAQAHASNDQKKATRAVAEAEKALARARAGGNGDKINEAQEALEDAKLNLADVRDRVEDLGKERAKADRDGVEGSDQVQAALKRQEQATYALEDAQHSLDQARRSGAGGAAAALTKISASAQATVDAIKSLKAQWEDLRLSTQERLFKGVPSEIKASAKAWFQPLKDELGRYADTYNAIFKTGASTTRTPEFIHNTMIGLESVRGLIDRVGKAVGGPFMRAWGQLSAASAPFVDMLGTKLAGAITNFSNWIDKADKSGKLSSFFKESAFYLSQIWDITGDVIKISGQLFAIWTGTENRKADDSALQGLKKSLEGFSEWLKDPQNQAQVAQFIDNIHSSFNVMIEVLKWLDDTGIPTARKWISEAEEWKNTVSGWIDTVKGWKTDTSDAIDTIKGKVGEVKDLLAKTSLFGPVREEARSVLNFIIDGWNRLRFAIPGADLGLLGHFGGTSLGVAPIKRLAAGGTLVSDGLVHIAEHSTEGITLPLPKGAQVQPLAPGWRNGGGGGQISGQITLVGTGLLAGLRETVAIRGGRVEAVIGA</sequence>
<comment type="caution">
    <text evidence="3">The sequence shown here is derived from an EMBL/GenBank/DDBJ whole genome shotgun (WGS) entry which is preliminary data.</text>
</comment>
<keyword evidence="2" id="KW-1133">Transmembrane helix</keyword>
<evidence type="ECO:0000313" key="3">
    <source>
        <dbReference type="EMBL" id="GAA2327564.1"/>
    </source>
</evidence>